<protein>
    <submittedName>
        <fullName evidence="1">Uncharacterized protein</fullName>
    </submittedName>
</protein>
<dbReference type="EMBL" id="HBEO01031461">
    <property type="protein sequence ID" value="CAD8504076.1"/>
    <property type="molecule type" value="Transcribed_RNA"/>
</dbReference>
<name>A0A7S0HWI7_9CRYP</name>
<evidence type="ECO:0000313" key="1">
    <source>
        <dbReference type="EMBL" id="CAD8504076.1"/>
    </source>
</evidence>
<organism evidence="1">
    <name type="scientific">Hanusia phi</name>
    <dbReference type="NCBI Taxonomy" id="3032"/>
    <lineage>
        <taxon>Eukaryota</taxon>
        <taxon>Cryptophyceae</taxon>
        <taxon>Pyrenomonadales</taxon>
        <taxon>Geminigeraceae</taxon>
        <taxon>Hanusia</taxon>
    </lineage>
</organism>
<dbReference type="AlphaFoldDB" id="A0A7S0HWI7"/>
<accession>A0A7S0HWI7</accession>
<gene>
    <name evidence="1" type="ORF">HPHI1048_LOCUS21331</name>
</gene>
<reference evidence="1" key="1">
    <citation type="submission" date="2021-01" db="EMBL/GenBank/DDBJ databases">
        <authorList>
            <person name="Corre E."/>
            <person name="Pelletier E."/>
            <person name="Niang G."/>
            <person name="Scheremetjew M."/>
            <person name="Finn R."/>
            <person name="Kale V."/>
            <person name="Holt S."/>
            <person name="Cochrane G."/>
            <person name="Meng A."/>
            <person name="Brown T."/>
            <person name="Cohen L."/>
        </authorList>
    </citation>
    <scope>NUCLEOTIDE SEQUENCE</scope>
    <source>
        <strain evidence="1">CCMP325</strain>
    </source>
</reference>
<proteinExistence type="predicted"/>
<sequence length="381" mass="42318">MCTFYTSFTLLPTTDFQPSVMRSAQCILLPHCKHVERTGARRACKLEVVARPHKRGYITVACKAGHQWVWCQRCCDCNLEYKGCTQPQHWLERDSFDTGKRNHMQCHSTNCASPPKVLGKRQRASPTCVATAESSAPRLLPIAALLSNASNDGNKIPKLVTPDLKFDKQLQPSCALAIPTTNYPIIQPFQDSTVDTKKNVCMLGHCKYVDRKQSKFCMCSLTLRSHPRGLTMISCTAGHQYVWCRQCCNCTPAGSYGCKNPNHWLERDSFDTGKRNHMQRHVKDDIDVKPLLGLSCTNDSPSPEPLHDIGEGNDLKRIKLMPDEVKLPAVTELRTSMGSHLCFDGQKQADNSDDLASQLGSVNTTAAVLALVALQQSVAVE</sequence>